<keyword evidence="1" id="KW-1133">Transmembrane helix</keyword>
<keyword evidence="1" id="KW-0812">Transmembrane</keyword>
<feature type="transmembrane region" description="Helical" evidence="1">
    <location>
        <begin position="213"/>
        <end position="235"/>
    </location>
</feature>
<dbReference type="AlphaFoldDB" id="A0A9P7S650"/>
<feature type="transmembrane region" description="Helical" evidence="1">
    <location>
        <begin position="108"/>
        <end position="134"/>
    </location>
</feature>
<feature type="transmembrane region" description="Helical" evidence="1">
    <location>
        <begin position="140"/>
        <end position="165"/>
    </location>
</feature>
<sequence length="294" mass="32669">MPYRFAGTIALINSWANVFLYSMEVALSAYFFQCHKTNRYQKFSLGGTLFLDTVCSAVVCYYTWLRIDNATTDNWSPGVITILTYFVSVCEQLYLVHRYWIIARNRVVVFLVLLGAIVHLVSGFISGLLSLVVPGTIHRYGILSLTIAAVTCAATDLLIAINIFYATRNIDTINPSTQSLLFRLSIIGISSGIVTATATTLKIILLFTSLRGFAFLFNLVGRIYTLTIVVNCIALERQKNARARSIATENSETQTSNNSRSLGSVVLTTLDSTHLRFPRTTETDTEVQNSIGMR</sequence>
<dbReference type="EMBL" id="CM032183">
    <property type="protein sequence ID" value="KAG7095755.1"/>
    <property type="molecule type" value="Genomic_DNA"/>
</dbReference>
<proteinExistence type="predicted"/>
<dbReference type="KEGG" id="more:E1B28_006463"/>
<comment type="caution">
    <text evidence="2">The sequence shown here is derived from an EMBL/GenBank/DDBJ whole genome shotgun (WGS) entry which is preliminary data.</text>
</comment>
<feature type="transmembrane region" description="Helical" evidence="1">
    <location>
        <begin position="44"/>
        <end position="64"/>
    </location>
</feature>
<feature type="transmembrane region" description="Helical" evidence="1">
    <location>
        <begin position="76"/>
        <end position="96"/>
    </location>
</feature>
<name>A0A9P7S650_9AGAR</name>
<dbReference type="OrthoDB" id="2977185at2759"/>
<evidence type="ECO:0008006" key="4">
    <source>
        <dbReference type="Google" id="ProtNLM"/>
    </source>
</evidence>
<protein>
    <recommendedName>
        <fullName evidence="4">Transmembrane protein</fullName>
    </recommendedName>
</protein>
<accession>A0A9P7S650</accession>
<dbReference type="Proteomes" id="UP001049176">
    <property type="component" value="Chromosome 3"/>
</dbReference>
<gene>
    <name evidence="2" type="ORF">E1B28_006463</name>
</gene>
<keyword evidence="1" id="KW-0472">Membrane</keyword>
<evidence type="ECO:0000313" key="2">
    <source>
        <dbReference type="EMBL" id="KAG7095755.1"/>
    </source>
</evidence>
<feature type="transmembrane region" description="Helical" evidence="1">
    <location>
        <begin position="186"/>
        <end position="207"/>
    </location>
</feature>
<dbReference type="GeneID" id="66075539"/>
<keyword evidence="3" id="KW-1185">Reference proteome</keyword>
<evidence type="ECO:0000313" key="3">
    <source>
        <dbReference type="Proteomes" id="UP001049176"/>
    </source>
</evidence>
<reference evidence="2" key="1">
    <citation type="journal article" date="2021" name="Genome Biol. Evol.">
        <title>The assembled and annotated genome of the fairy-ring fungus Marasmius oreades.</title>
        <authorList>
            <person name="Hiltunen M."/>
            <person name="Ament-Velasquez S.L."/>
            <person name="Johannesson H."/>
        </authorList>
    </citation>
    <scope>NUCLEOTIDE SEQUENCE</scope>
    <source>
        <strain evidence="2">03SP1</strain>
    </source>
</reference>
<organism evidence="2 3">
    <name type="scientific">Marasmius oreades</name>
    <name type="common">fairy-ring Marasmius</name>
    <dbReference type="NCBI Taxonomy" id="181124"/>
    <lineage>
        <taxon>Eukaryota</taxon>
        <taxon>Fungi</taxon>
        <taxon>Dikarya</taxon>
        <taxon>Basidiomycota</taxon>
        <taxon>Agaricomycotina</taxon>
        <taxon>Agaricomycetes</taxon>
        <taxon>Agaricomycetidae</taxon>
        <taxon>Agaricales</taxon>
        <taxon>Marasmiineae</taxon>
        <taxon>Marasmiaceae</taxon>
        <taxon>Marasmius</taxon>
    </lineage>
</organism>
<evidence type="ECO:0000256" key="1">
    <source>
        <dbReference type="SAM" id="Phobius"/>
    </source>
</evidence>
<feature type="transmembrane region" description="Helical" evidence="1">
    <location>
        <begin position="12"/>
        <end position="32"/>
    </location>
</feature>
<dbReference type="RefSeq" id="XP_043012225.1">
    <property type="nucleotide sequence ID" value="XM_043151132.1"/>
</dbReference>